<reference evidence="1 2" key="1">
    <citation type="journal article" date="2019" name="ISME J.">
        <title>Candidatus Macondimonas diazotrophica, a novel gammaproteobacterial genus dominating crude-oil-contaminated coastal sediments.</title>
        <authorList>
            <person name="Karthikeyan S."/>
            <person name="Konstantinidis K."/>
        </authorList>
    </citation>
    <scope>NUCLEOTIDE SEQUENCE [LARGE SCALE GENOMIC DNA]</scope>
    <source>
        <strain evidence="1 2">KTK01</strain>
    </source>
</reference>
<dbReference type="RefSeq" id="WP_135282951.1">
    <property type="nucleotide sequence ID" value="NZ_SRIO01000041.1"/>
</dbReference>
<evidence type="ECO:0000313" key="1">
    <source>
        <dbReference type="EMBL" id="TFZ81168.1"/>
    </source>
</evidence>
<name>A0A4Z0F4F0_9GAMM</name>
<evidence type="ECO:0000313" key="2">
    <source>
        <dbReference type="Proteomes" id="UP000297890"/>
    </source>
</evidence>
<organism evidence="1 2">
    <name type="scientific">Candidatus Macondimonas diazotrophica</name>
    <dbReference type="NCBI Taxonomy" id="2305248"/>
    <lineage>
        <taxon>Bacteria</taxon>
        <taxon>Pseudomonadati</taxon>
        <taxon>Pseudomonadota</taxon>
        <taxon>Gammaproteobacteria</taxon>
        <taxon>Chromatiales</taxon>
        <taxon>Ectothiorhodospiraceae</taxon>
        <taxon>Candidatus Macondimonas</taxon>
    </lineage>
</organism>
<dbReference type="AlphaFoldDB" id="A0A4Z0F4F0"/>
<dbReference type="Proteomes" id="UP000297890">
    <property type="component" value="Unassembled WGS sequence"/>
</dbReference>
<keyword evidence="2" id="KW-1185">Reference proteome</keyword>
<dbReference type="EMBL" id="SRIO01000041">
    <property type="protein sequence ID" value="TFZ81168.1"/>
    <property type="molecule type" value="Genomic_DNA"/>
</dbReference>
<protein>
    <submittedName>
        <fullName evidence="1">Uncharacterized protein</fullName>
    </submittedName>
</protein>
<accession>A0A4Z0F4F0</accession>
<sequence>MPLVLPNNGEGDILAAAVAKAAAENLVLRLYVNDVTPAESDTTATYTEATFTGYAALTLTPASWVVTEGAPGDATYPQQTFTSSADQAAQSVYGYYLTRVTSGRIAWAERFPSGPYVIANNGDNVKVTLKFTLD</sequence>
<comment type="caution">
    <text evidence="1">The sequence shown here is derived from an EMBL/GenBank/DDBJ whole genome shotgun (WGS) entry which is preliminary data.</text>
</comment>
<proteinExistence type="predicted"/>
<dbReference type="OrthoDB" id="9255826at2"/>
<gene>
    <name evidence="1" type="ORF">E4680_13525</name>
</gene>